<proteinExistence type="predicted"/>
<sequence length="703" mass="70499">MKRVADKQLIKDGREEDEDDDVGMGFRKADESTLARRQIKALPKRSLAGAPGAGSPAPSPAGLWGGAAPAAVASETEAAPMSKFAGFSGFGASSTTAASSFGVGAPSTNTSTSSGSPFGSSFGSSFGSTTLTTTAGASSSAKMFASFLGGGATATNGVDSKPASTPVTEPLLPAISVPATSTSGGDKQALHYYTSLRGLNVSLVDAINKYIEEDSFVDLSVLLEQYKSKRAEVQKEFDSKKAGPTKTNGAPAAPAQLTPPPASRSSFAPPPPSSSSTDIKAPSPGSGFSFTPKPAPLSSKPLSFTPPPPTGSKSSDSKPAPEGFSFGGPPSTTAAPSTLGGFPFGGASTAASSSGGSSFGAPAKDSTPSSTPSPSGFSFSAPAKDTASSPAPSGFGFGAPPKNTSSSLTGFSFGAPAKFDASSPSSLPFSLSSTPSSSAPKPFLFGSEKPKEEDKGEAKPDASAPSSGLFGAASTSSSTSSPFGVFGKPAANSGFSFGPSAPALGGESKPFSFGGGSSTPSVFGGAAGGGSGFAFGGTSSSAATKTEDEGDAMKEDAGNTASDGAPSAAAMLGVNPHDEEGEGEEDEKTVHSIKSKVYRMRKADEKGGPGWVEAGHGVLRLKKHKETSARRMLLRNSTTGKININFALYSGLSPNQSKKTVTFIGHDNGVAQMYNARVPSEEAARELKEALEREVALLKAKDS</sequence>
<evidence type="ECO:0000256" key="3">
    <source>
        <dbReference type="ARBA" id="ARBA00022816"/>
    </source>
</evidence>
<evidence type="ECO:0000256" key="4">
    <source>
        <dbReference type="ARBA" id="ARBA00022927"/>
    </source>
</evidence>
<accession>A0A4Y7TWV8</accession>
<dbReference type="OrthoDB" id="185618at2759"/>
<evidence type="ECO:0000256" key="1">
    <source>
        <dbReference type="ARBA" id="ARBA00004567"/>
    </source>
</evidence>
<evidence type="ECO:0000256" key="8">
    <source>
        <dbReference type="SAM" id="MobiDB-lite"/>
    </source>
</evidence>
<dbReference type="GO" id="GO:0015031">
    <property type="term" value="P:protein transport"/>
    <property type="evidence" value="ECO:0007669"/>
    <property type="project" value="UniProtKB-KW"/>
</dbReference>
<dbReference type="STRING" id="71717.A0A4Y7TWV8"/>
<feature type="compositionally biased region" description="Basic and acidic residues" evidence="8">
    <location>
        <begin position="448"/>
        <end position="460"/>
    </location>
</feature>
<feature type="region of interest" description="Disordered" evidence="8">
    <location>
        <begin position="235"/>
        <end position="401"/>
    </location>
</feature>
<feature type="region of interest" description="Disordered" evidence="8">
    <location>
        <begin position="420"/>
        <end position="593"/>
    </location>
</feature>
<protein>
    <recommendedName>
        <fullName evidence="9">RanBD1 domain-containing protein</fullName>
    </recommendedName>
</protein>
<dbReference type="EMBL" id="QPFP01000003">
    <property type="protein sequence ID" value="TEB38348.1"/>
    <property type="molecule type" value="Genomic_DNA"/>
</dbReference>
<feature type="compositionally biased region" description="Basic and acidic residues" evidence="8">
    <location>
        <begin position="1"/>
        <end position="14"/>
    </location>
</feature>
<feature type="compositionally biased region" description="Low complexity" evidence="8">
    <location>
        <begin position="46"/>
        <end position="75"/>
    </location>
</feature>
<dbReference type="SUPFAM" id="SSF50729">
    <property type="entry name" value="PH domain-like"/>
    <property type="match status" value="1"/>
</dbReference>
<feature type="compositionally biased region" description="Basic and acidic residues" evidence="8">
    <location>
        <begin position="545"/>
        <end position="557"/>
    </location>
</feature>
<evidence type="ECO:0000313" key="10">
    <source>
        <dbReference type="EMBL" id="TEB38348.1"/>
    </source>
</evidence>
<dbReference type="CDD" id="cd13170">
    <property type="entry name" value="RanBD_NUP50"/>
    <property type="match status" value="1"/>
</dbReference>
<keyword evidence="5" id="KW-0811">Translocation</keyword>
<evidence type="ECO:0000256" key="6">
    <source>
        <dbReference type="ARBA" id="ARBA00023132"/>
    </source>
</evidence>
<organism evidence="10 11">
    <name type="scientific">Coprinellus micaceus</name>
    <name type="common">Glistening ink-cap mushroom</name>
    <name type="synonym">Coprinus micaceus</name>
    <dbReference type="NCBI Taxonomy" id="71717"/>
    <lineage>
        <taxon>Eukaryota</taxon>
        <taxon>Fungi</taxon>
        <taxon>Dikarya</taxon>
        <taxon>Basidiomycota</taxon>
        <taxon>Agaricomycotina</taxon>
        <taxon>Agaricomycetes</taxon>
        <taxon>Agaricomycetidae</taxon>
        <taxon>Agaricales</taxon>
        <taxon>Agaricineae</taxon>
        <taxon>Psathyrellaceae</taxon>
        <taxon>Coprinellus</taxon>
    </lineage>
</organism>
<dbReference type="Pfam" id="PF08911">
    <property type="entry name" value="NUP50"/>
    <property type="match status" value="1"/>
</dbReference>
<feature type="compositionally biased region" description="Low complexity" evidence="8">
    <location>
        <begin position="421"/>
        <end position="443"/>
    </location>
</feature>
<feature type="compositionally biased region" description="Gly residues" evidence="8">
    <location>
        <begin position="525"/>
        <end position="535"/>
    </location>
</feature>
<feature type="domain" description="RanBD1" evidence="9">
    <location>
        <begin position="579"/>
        <end position="700"/>
    </location>
</feature>
<dbReference type="GO" id="GO:0005643">
    <property type="term" value="C:nuclear pore"/>
    <property type="evidence" value="ECO:0007669"/>
    <property type="project" value="UniProtKB-SubCell"/>
</dbReference>
<keyword evidence="6" id="KW-0906">Nuclear pore complex</keyword>
<feature type="compositionally biased region" description="Low complexity" evidence="8">
    <location>
        <begin position="345"/>
        <end position="401"/>
    </location>
</feature>
<reference evidence="10 11" key="1">
    <citation type="journal article" date="2019" name="Nat. Ecol. Evol.">
        <title>Megaphylogeny resolves global patterns of mushroom evolution.</title>
        <authorList>
            <person name="Varga T."/>
            <person name="Krizsan K."/>
            <person name="Foldi C."/>
            <person name="Dima B."/>
            <person name="Sanchez-Garcia M."/>
            <person name="Sanchez-Ramirez S."/>
            <person name="Szollosi G.J."/>
            <person name="Szarkandi J.G."/>
            <person name="Papp V."/>
            <person name="Albert L."/>
            <person name="Andreopoulos W."/>
            <person name="Angelini C."/>
            <person name="Antonin V."/>
            <person name="Barry K.W."/>
            <person name="Bougher N.L."/>
            <person name="Buchanan P."/>
            <person name="Buyck B."/>
            <person name="Bense V."/>
            <person name="Catcheside P."/>
            <person name="Chovatia M."/>
            <person name="Cooper J."/>
            <person name="Damon W."/>
            <person name="Desjardin D."/>
            <person name="Finy P."/>
            <person name="Geml J."/>
            <person name="Haridas S."/>
            <person name="Hughes K."/>
            <person name="Justo A."/>
            <person name="Karasinski D."/>
            <person name="Kautmanova I."/>
            <person name="Kiss B."/>
            <person name="Kocsube S."/>
            <person name="Kotiranta H."/>
            <person name="LaButti K.M."/>
            <person name="Lechner B.E."/>
            <person name="Liimatainen K."/>
            <person name="Lipzen A."/>
            <person name="Lukacs Z."/>
            <person name="Mihaltcheva S."/>
            <person name="Morgado L.N."/>
            <person name="Niskanen T."/>
            <person name="Noordeloos M.E."/>
            <person name="Ohm R.A."/>
            <person name="Ortiz-Santana B."/>
            <person name="Ovrebo C."/>
            <person name="Racz N."/>
            <person name="Riley R."/>
            <person name="Savchenko A."/>
            <person name="Shiryaev A."/>
            <person name="Soop K."/>
            <person name="Spirin V."/>
            <person name="Szebenyi C."/>
            <person name="Tomsovsky M."/>
            <person name="Tulloss R.E."/>
            <person name="Uehling J."/>
            <person name="Grigoriev I.V."/>
            <person name="Vagvolgyi C."/>
            <person name="Papp T."/>
            <person name="Martin F.M."/>
            <person name="Miettinen O."/>
            <person name="Hibbett D.S."/>
            <person name="Nagy L.G."/>
        </authorList>
    </citation>
    <scope>NUCLEOTIDE SEQUENCE [LARGE SCALE GENOMIC DNA]</scope>
    <source>
        <strain evidence="10 11">FP101781</strain>
    </source>
</reference>
<evidence type="ECO:0000259" key="9">
    <source>
        <dbReference type="PROSITE" id="PS50196"/>
    </source>
</evidence>
<dbReference type="PANTHER" id="PTHR38697:SF1">
    <property type="entry name" value="NUCLEAR PORE COMPLEX PROTEIN SIMILAR TO S. CEREVISIAE NUP2 (EUROFUNG)"/>
    <property type="match status" value="1"/>
</dbReference>
<gene>
    <name evidence="10" type="ORF">FA13DRAFT_1761541</name>
</gene>
<keyword evidence="2" id="KW-0813">Transport</keyword>
<dbReference type="InterPro" id="IPR011993">
    <property type="entry name" value="PH-like_dom_sf"/>
</dbReference>
<name>A0A4Y7TWV8_COPMI</name>
<feature type="compositionally biased region" description="Low complexity" evidence="8">
    <location>
        <begin position="466"/>
        <end position="481"/>
    </location>
</feature>
<dbReference type="SMART" id="SM00160">
    <property type="entry name" value="RanBD"/>
    <property type="match status" value="1"/>
</dbReference>
<dbReference type="PROSITE" id="PS50196">
    <property type="entry name" value="RANBD1"/>
    <property type="match status" value="1"/>
</dbReference>
<evidence type="ECO:0000256" key="7">
    <source>
        <dbReference type="ARBA" id="ARBA00023242"/>
    </source>
</evidence>
<evidence type="ECO:0000256" key="2">
    <source>
        <dbReference type="ARBA" id="ARBA00022448"/>
    </source>
</evidence>
<dbReference type="InterPro" id="IPR000156">
    <property type="entry name" value="Ran_bind_dom"/>
</dbReference>
<dbReference type="AlphaFoldDB" id="A0A4Y7TWV8"/>
<dbReference type="InterPro" id="IPR015007">
    <property type="entry name" value="NUP2/50/61"/>
</dbReference>
<dbReference type="InterPro" id="IPR053074">
    <property type="entry name" value="NPC_Nucleoporin"/>
</dbReference>
<dbReference type="Proteomes" id="UP000298030">
    <property type="component" value="Unassembled WGS sequence"/>
</dbReference>
<feature type="compositionally biased region" description="Pro residues" evidence="8">
    <location>
        <begin position="257"/>
        <end position="273"/>
    </location>
</feature>
<dbReference type="Pfam" id="PF00638">
    <property type="entry name" value="Ran_BP1"/>
    <property type="match status" value="1"/>
</dbReference>
<keyword evidence="3" id="KW-0509">mRNA transport</keyword>
<keyword evidence="4" id="KW-0653">Protein transport</keyword>
<keyword evidence="7" id="KW-0539">Nucleus</keyword>
<dbReference type="GO" id="GO:0051028">
    <property type="term" value="P:mRNA transport"/>
    <property type="evidence" value="ECO:0007669"/>
    <property type="project" value="UniProtKB-KW"/>
</dbReference>
<feature type="region of interest" description="Disordered" evidence="8">
    <location>
        <begin position="1"/>
        <end position="75"/>
    </location>
</feature>
<keyword evidence="11" id="KW-1185">Reference proteome</keyword>
<dbReference type="Gene3D" id="2.30.29.30">
    <property type="entry name" value="Pleckstrin-homology domain (PH domain)/Phosphotyrosine-binding domain (PTB)"/>
    <property type="match status" value="1"/>
</dbReference>
<dbReference type="PANTHER" id="PTHR38697">
    <property type="entry name" value="NUCLEAR PORE COMPLEX PROTEIN SIMILAR TO S. CEREVISIAE NUP2 (EUROFUNG)"/>
    <property type="match status" value="1"/>
</dbReference>
<comment type="caution">
    <text evidence="10">The sequence shown here is derived from an EMBL/GenBank/DDBJ whole genome shotgun (WGS) entry which is preliminary data.</text>
</comment>
<feature type="compositionally biased region" description="Low complexity" evidence="8">
    <location>
        <begin position="505"/>
        <end position="524"/>
    </location>
</feature>
<comment type="subcellular location">
    <subcellularLocation>
        <location evidence="1">Nucleus</location>
        <location evidence="1">Nuclear pore complex</location>
    </subcellularLocation>
</comment>
<evidence type="ECO:0000256" key="5">
    <source>
        <dbReference type="ARBA" id="ARBA00023010"/>
    </source>
</evidence>
<evidence type="ECO:0000313" key="11">
    <source>
        <dbReference type="Proteomes" id="UP000298030"/>
    </source>
</evidence>